<feature type="transmembrane region" description="Helical" evidence="1">
    <location>
        <begin position="23"/>
        <end position="45"/>
    </location>
</feature>
<name>A0A4Q7LRJ3_9MICO</name>
<dbReference type="InterPro" id="IPR012902">
    <property type="entry name" value="N_methyl_site"/>
</dbReference>
<dbReference type="Proteomes" id="UP000293519">
    <property type="component" value="Unassembled WGS sequence"/>
</dbReference>
<evidence type="ECO:0000256" key="1">
    <source>
        <dbReference type="SAM" id="Phobius"/>
    </source>
</evidence>
<gene>
    <name evidence="2" type="ORF">EV141_1912</name>
</gene>
<keyword evidence="1" id="KW-0472">Membrane</keyword>
<reference evidence="2 3" key="1">
    <citation type="journal article" date="2015" name="Stand. Genomic Sci.">
        <title>Genomic Encyclopedia of Bacterial and Archaeal Type Strains, Phase III: the genomes of soil and plant-associated and newly described type strains.</title>
        <authorList>
            <person name="Whitman W.B."/>
            <person name="Woyke T."/>
            <person name="Klenk H.P."/>
            <person name="Zhou Y."/>
            <person name="Lilburn T.G."/>
            <person name="Beck B.J."/>
            <person name="De Vos P."/>
            <person name="Vandamme P."/>
            <person name="Eisen J.A."/>
            <person name="Garrity G."/>
            <person name="Hugenholtz P."/>
            <person name="Kyrpides N.C."/>
        </authorList>
    </citation>
    <scope>NUCLEOTIDE SEQUENCE [LARGE SCALE GENOMIC DNA]</scope>
    <source>
        <strain evidence="2 3">CV2</strain>
    </source>
</reference>
<dbReference type="EMBL" id="SGWW01000003">
    <property type="protein sequence ID" value="RZS56448.1"/>
    <property type="molecule type" value="Genomic_DNA"/>
</dbReference>
<evidence type="ECO:0000313" key="2">
    <source>
        <dbReference type="EMBL" id="RZS56448.1"/>
    </source>
</evidence>
<accession>A0A4Q7LRJ3</accession>
<comment type="caution">
    <text evidence="2">The sequence shown here is derived from an EMBL/GenBank/DDBJ whole genome shotgun (WGS) entry which is preliminary data.</text>
</comment>
<dbReference type="NCBIfam" id="TIGR02532">
    <property type="entry name" value="IV_pilin_GFxxxE"/>
    <property type="match status" value="1"/>
</dbReference>
<sequence>MTGIRRFFTIANRDDRGLGLPEMLVAMVIFALISTGVLYGLLAMLQLSRESRAIQVATNLAAEEIDLIRDVDDIFSLLDATRTVELNGDQFEVRRIARWVSDPATDLECGTGGQPLRYKRIAVEVRWGSMRDADRPVTSYTLLNPDERINDPALGTILVNILNSAGTGVAGLTPGAAPASPAGGAQPLTETPRATDAQGCTYVLKVVPGNYNVRLNVGGYISADQVQDVTRVTQVTAGAAASASFLYDRAATFTVNYASNRPAGLAPLLSREMVTSFVSSYGVHRSTHSVTNPRTINLFPFSSGYQVIPGAFIPPTGIPGDANASDGCLAVDPAAWEPRVAGGQSFVGVRSGPVAANPGSTAPTLDVPMGIIDVNLGTGSGTRYIRATSVNAGGPGCAVPMTFTFDRNVRPTPRPGTERIALPYGSWEIFVGDSSGSQPTPVSGLAITPVTLGDVGGPLGGLLSGVVTLDPRTVPQ</sequence>
<dbReference type="Pfam" id="PF07963">
    <property type="entry name" value="N_methyl"/>
    <property type="match status" value="1"/>
</dbReference>
<evidence type="ECO:0000313" key="3">
    <source>
        <dbReference type="Proteomes" id="UP000293519"/>
    </source>
</evidence>
<keyword evidence="1" id="KW-1133">Transmembrane helix</keyword>
<organism evidence="2 3">
    <name type="scientific">Microcella putealis</name>
    <dbReference type="NCBI Taxonomy" id="337005"/>
    <lineage>
        <taxon>Bacteria</taxon>
        <taxon>Bacillati</taxon>
        <taxon>Actinomycetota</taxon>
        <taxon>Actinomycetes</taxon>
        <taxon>Micrococcales</taxon>
        <taxon>Microbacteriaceae</taxon>
        <taxon>Microcella</taxon>
    </lineage>
</organism>
<dbReference type="OrthoDB" id="5244741at2"/>
<dbReference type="RefSeq" id="WP_130485693.1">
    <property type="nucleotide sequence ID" value="NZ_SGWW01000003.1"/>
</dbReference>
<proteinExistence type="predicted"/>
<protein>
    <submittedName>
        <fullName evidence="2">Prepilin-type N-terminal cleavage/methylation domain-containing protein</fullName>
    </submittedName>
</protein>
<dbReference type="AlphaFoldDB" id="A0A4Q7LRJ3"/>
<keyword evidence="3" id="KW-1185">Reference proteome</keyword>
<keyword evidence="1" id="KW-0812">Transmembrane</keyword>